<evidence type="ECO:0000256" key="7">
    <source>
        <dbReference type="ARBA" id="ARBA00022676"/>
    </source>
</evidence>
<sequence length="551" mass="63789">QPIHQFLLSLFLLLSIIKGAFYHFSSLRYAMLPYRRASRLINFVIAICVIFFILLFLQRPQLDDIDTRQSGKEEQFDFGRVVSQLKETDAIREEKEAKIERKSGEKEGEKEKEKIVVPAAAPETREGHVYEDDDMGGWENDLRINSKLHMDDVIRGREVVDSVNYLNENFAVLNTDKFGPVESAKTVIVIQVHSRLEYLKYLVSTLSKTRGIEDALLVFSHDINIESIDNLVRNITFARVVQIFYPYNMQLFPNVFPGQDPRDCPEKISKDDAKAKGCQNWEHPDKYGNYRIAKFTQIKHHWWWKMNYVFDGIIDRYGLESAWILLLEEDHYMSPDALHVLNHIIDNRNTLCADCELISLGFYLKSFASYGQNIDRLGVHPWFSSKHNMGMALQKNTWTKIKNCSELFCTWDDYNWDWSLLQISVKCLPQRFKVIFTKAPRVLHVGDCGVHTHRCAVSNAAKAAEDLLTQHSSALFPQSMKVTEVSRRMLKPSKENGGWGDERDRSLCMRNTHPQNRSQPGEIGHKVLDDLFSSSVDFRSKIKPTNATRWS</sequence>
<evidence type="ECO:0000256" key="23">
    <source>
        <dbReference type="PIRSR" id="PIRSR607754-1"/>
    </source>
</evidence>
<feature type="binding site" evidence="23">
    <location>
        <begin position="191"/>
        <end position="195"/>
    </location>
    <ligand>
        <name>substrate</name>
    </ligand>
</feature>
<evidence type="ECO:0000313" key="29">
    <source>
        <dbReference type="Proteomes" id="UP001432322"/>
    </source>
</evidence>
<evidence type="ECO:0000313" key="28">
    <source>
        <dbReference type="EMBL" id="GMT23926.1"/>
    </source>
</evidence>
<evidence type="ECO:0000256" key="6">
    <source>
        <dbReference type="ARBA" id="ARBA00014817"/>
    </source>
</evidence>
<feature type="non-terminal residue" evidence="28">
    <location>
        <position position="1"/>
    </location>
</feature>
<keyword evidence="14 27" id="KW-0472">Membrane</keyword>
<feature type="region of interest" description="Disordered" evidence="26">
    <location>
        <begin position="94"/>
        <end position="115"/>
    </location>
</feature>
<feature type="disulfide bond" evidence="25">
    <location>
        <begin position="404"/>
        <end position="427"/>
    </location>
</feature>
<dbReference type="AlphaFoldDB" id="A0AAV5VVX5"/>
<evidence type="ECO:0000256" key="22">
    <source>
        <dbReference type="ARBA" id="ARBA00093257"/>
    </source>
</evidence>
<evidence type="ECO:0000256" key="2">
    <source>
        <dbReference type="ARBA" id="ARBA00004323"/>
    </source>
</evidence>
<evidence type="ECO:0000256" key="8">
    <source>
        <dbReference type="ARBA" id="ARBA00022679"/>
    </source>
</evidence>
<evidence type="ECO:0000256" key="5">
    <source>
        <dbReference type="ARBA" id="ARBA00012613"/>
    </source>
</evidence>
<evidence type="ECO:0000256" key="14">
    <source>
        <dbReference type="ARBA" id="ARBA00023136"/>
    </source>
</evidence>
<keyword evidence="13" id="KW-0333">Golgi apparatus</keyword>
<comment type="caution">
    <text evidence="28">The sequence shown here is derived from an EMBL/GenBank/DDBJ whole genome shotgun (WGS) entry which is preliminary data.</text>
</comment>
<protein>
    <recommendedName>
        <fullName evidence="6">Alpha-1,6-mannosyl-glycoprotein 2-beta-N-acetylglucosaminyltransferase</fullName>
        <ecNumber evidence="5">2.4.1.143</ecNumber>
    </recommendedName>
    <alternativeName>
        <fullName evidence="21">Beta-1,2-N-acetylglucosaminyltransferase II</fullName>
    </alternativeName>
    <alternativeName>
        <fullName evidence="20">GlcNAc-T II</fullName>
    </alternativeName>
    <alternativeName>
        <fullName evidence="19">Mannoside acetylglucosaminyltransferase 2</fullName>
    </alternativeName>
    <alternativeName>
        <fullName evidence="18">N-glycosyl-oligosaccharide-glycoprotein N-acetylglucosaminyltransferase II</fullName>
    </alternativeName>
</protein>
<keyword evidence="16" id="KW-0325">Glycoprotein</keyword>
<dbReference type="SUPFAM" id="SSF53448">
    <property type="entry name" value="Nucleotide-diphospho-sugar transferases"/>
    <property type="match status" value="1"/>
</dbReference>
<evidence type="ECO:0000256" key="9">
    <source>
        <dbReference type="ARBA" id="ARBA00022692"/>
    </source>
</evidence>
<dbReference type="EC" id="2.4.1.143" evidence="5"/>
<feature type="transmembrane region" description="Helical" evidence="27">
    <location>
        <begin position="6"/>
        <end position="25"/>
    </location>
</feature>
<dbReference type="GO" id="GO:0006487">
    <property type="term" value="P:protein N-linked glycosylation"/>
    <property type="evidence" value="ECO:0007669"/>
    <property type="project" value="TreeGrafter"/>
</dbReference>
<evidence type="ECO:0000256" key="10">
    <source>
        <dbReference type="ARBA" id="ARBA00022723"/>
    </source>
</evidence>
<comment type="similarity">
    <text evidence="4">Belongs to the glycosyltransferase 16 (GT16) protein family.</text>
</comment>
<dbReference type="Pfam" id="PF05060">
    <property type="entry name" value="MGAT2"/>
    <property type="match status" value="1"/>
</dbReference>
<evidence type="ECO:0000256" key="21">
    <source>
        <dbReference type="ARBA" id="ARBA00032915"/>
    </source>
</evidence>
<evidence type="ECO:0000256" key="20">
    <source>
        <dbReference type="ARBA" id="ARBA00032552"/>
    </source>
</evidence>
<evidence type="ECO:0000256" key="4">
    <source>
        <dbReference type="ARBA" id="ARBA00011011"/>
    </source>
</evidence>
<reference evidence="28" key="1">
    <citation type="submission" date="2023-10" db="EMBL/GenBank/DDBJ databases">
        <title>Genome assembly of Pristionchus species.</title>
        <authorList>
            <person name="Yoshida K."/>
            <person name="Sommer R.J."/>
        </authorList>
    </citation>
    <scope>NUCLEOTIDE SEQUENCE</scope>
    <source>
        <strain evidence="28">RS5133</strain>
    </source>
</reference>
<comment type="subcellular location">
    <subcellularLocation>
        <location evidence="2">Golgi apparatus membrane</location>
        <topology evidence="2">Single-pass type II membrane protein</topology>
    </subcellularLocation>
</comment>
<dbReference type="InterPro" id="IPR007754">
    <property type="entry name" value="GlcNAc_II"/>
</dbReference>
<evidence type="ECO:0000256" key="16">
    <source>
        <dbReference type="ARBA" id="ARBA00023180"/>
    </source>
</evidence>
<evidence type="ECO:0000256" key="1">
    <source>
        <dbReference type="ARBA" id="ARBA00001936"/>
    </source>
</evidence>
<feature type="binding site" evidence="23">
    <location>
        <position position="222"/>
    </location>
    <ligand>
        <name>substrate</name>
    </ligand>
</feature>
<keyword evidence="29" id="KW-1185">Reference proteome</keyword>
<keyword evidence="15 25" id="KW-1015">Disulfide bond</keyword>
<evidence type="ECO:0000256" key="15">
    <source>
        <dbReference type="ARBA" id="ARBA00023157"/>
    </source>
</evidence>
<keyword evidence="12 27" id="KW-1133">Transmembrane helix</keyword>
<evidence type="ECO:0000256" key="13">
    <source>
        <dbReference type="ARBA" id="ARBA00023034"/>
    </source>
</evidence>
<proteinExistence type="inferred from homology"/>
<feature type="binding site" evidence="24">
    <location>
        <position position="330"/>
    </location>
    <ligand>
        <name>Mn(2+)</name>
        <dbReference type="ChEBI" id="CHEBI:29035"/>
    </ligand>
</feature>
<dbReference type="EMBL" id="BTSY01000004">
    <property type="protein sequence ID" value="GMT23926.1"/>
    <property type="molecule type" value="Genomic_DNA"/>
</dbReference>
<comment type="pathway">
    <text evidence="3">Protein modification; protein glycosylation.</text>
</comment>
<evidence type="ECO:0000256" key="24">
    <source>
        <dbReference type="PIRSR" id="PIRSR607754-2"/>
    </source>
</evidence>
<organism evidence="28 29">
    <name type="scientific">Pristionchus fissidentatus</name>
    <dbReference type="NCBI Taxonomy" id="1538716"/>
    <lineage>
        <taxon>Eukaryota</taxon>
        <taxon>Metazoa</taxon>
        <taxon>Ecdysozoa</taxon>
        <taxon>Nematoda</taxon>
        <taxon>Chromadorea</taxon>
        <taxon>Rhabditida</taxon>
        <taxon>Rhabditina</taxon>
        <taxon>Diplogasteromorpha</taxon>
        <taxon>Diplogasteroidea</taxon>
        <taxon>Neodiplogasteridae</taxon>
        <taxon>Pristionchus</taxon>
    </lineage>
</organism>
<comment type="catalytic activity">
    <reaction evidence="22">
        <text>an N(4)-{beta-D-GlcNAc-(1-&gt;2)-alpha-D-Man-(1-&gt;3)-[alpha-D-Man-(1-&gt;6)]-beta-D-Man-(1-&gt;4)-beta-D-GlcNAc-(1-&gt;4)-beta-D-GlcNAc}-L-asparaginyl-[protein] + UDP-N-acetyl-alpha-D-glucosamine = N(4)-{beta-D-GlcNAc-(1-&gt;2)-alpha-D-Man-(1-&gt;3)-[beta-D-GlcNAc-(1-&gt;2)-alpha-D-Man-(1-&gt;6)]-beta-D-Man-(1-&gt;4)-beta-D-GlcNAc-(1-&gt;4)-beta-D-GlcNAc}-L-asparaginyl-[protein] + UDP + H(+)</text>
        <dbReference type="Rhea" id="RHEA:12941"/>
        <dbReference type="Rhea" id="RHEA-COMP:13526"/>
        <dbReference type="Rhea" id="RHEA-COMP:14369"/>
        <dbReference type="ChEBI" id="CHEBI:15378"/>
        <dbReference type="ChEBI" id="CHEBI:57705"/>
        <dbReference type="ChEBI" id="CHEBI:58223"/>
        <dbReference type="ChEBI" id="CHEBI:60615"/>
        <dbReference type="ChEBI" id="CHEBI:60651"/>
        <dbReference type="EC" id="2.4.1.143"/>
    </reaction>
</comment>
<keyword evidence="8" id="KW-0808">Transferase</keyword>
<dbReference type="PANTHER" id="PTHR12871:SF0">
    <property type="entry name" value="ALPHA-1,6-MANNOSYL-GLYCOPROTEIN 2-BETA-N-ACETYLGLUCOSAMINYLTRANSFERASE"/>
    <property type="match status" value="1"/>
</dbReference>
<evidence type="ECO:0000256" key="11">
    <source>
        <dbReference type="ARBA" id="ARBA00022968"/>
    </source>
</evidence>
<dbReference type="GO" id="GO:0046872">
    <property type="term" value="F:metal ion binding"/>
    <property type="evidence" value="ECO:0007669"/>
    <property type="project" value="UniProtKB-KW"/>
</dbReference>
<dbReference type="GO" id="GO:0008455">
    <property type="term" value="F:alpha-1,6-mannosylglycoprotein 2-beta-N-acetylglucosaminyltransferase activity"/>
    <property type="evidence" value="ECO:0007669"/>
    <property type="project" value="UniProtKB-EC"/>
</dbReference>
<keyword evidence="10 24" id="KW-0479">Metal-binding</keyword>
<evidence type="ECO:0000256" key="12">
    <source>
        <dbReference type="ARBA" id="ARBA00022989"/>
    </source>
</evidence>
<evidence type="ECO:0000256" key="19">
    <source>
        <dbReference type="ARBA" id="ARBA00031203"/>
    </source>
</evidence>
<gene>
    <name evidence="28" type="ORF">PFISCL1PPCAC_15223</name>
</gene>
<dbReference type="GO" id="GO:0009312">
    <property type="term" value="P:oligosaccharide biosynthetic process"/>
    <property type="evidence" value="ECO:0007669"/>
    <property type="project" value="InterPro"/>
</dbReference>
<accession>A0AAV5VVX5</accession>
<evidence type="ECO:0000256" key="18">
    <source>
        <dbReference type="ARBA" id="ARBA00029663"/>
    </source>
</evidence>
<dbReference type="PANTHER" id="PTHR12871">
    <property type="entry name" value="BETA-1,2-N-ACETYLGLUCOSAMINYLTRANSFERASE II"/>
    <property type="match status" value="1"/>
</dbReference>
<keyword evidence="17 24" id="KW-0464">Manganese</keyword>
<keyword evidence="11" id="KW-0735">Signal-anchor</keyword>
<evidence type="ECO:0000256" key="25">
    <source>
        <dbReference type="PIRSR" id="PIRSR607754-3"/>
    </source>
</evidence>
<feature type="disulfide bond" evidence="25">
    <location>
        <begin position="352"/>
        <end position="355"/>
    </location>
</feature>
<dbReference type="InterPro" id="IPR029044">
    <property type="entry name" value="Nucleotide-diphossugar_trans"/>
</dbReference>
<evidence type="ECO:0000256" key="26">
    <source>
        <dbReference type="SAM" id="MobiDB-lite"/>
    </source>
</evidence>
<keyword evidence="9 27" id="KW-0812">Transmembrane</keyword>
<feature type="disulfide bond" evidence="25">
    <location>
        <begin position="409"/>
        <end position="508"/>
    </location>
</feature>
<feature type="binding site" evidence="24">
    <location>
        <position position="444"/>
    </location>
    <ligand>
        <name>Mn(2+)</name>
        <dbReference type="ChEBI" id="CHEBI:29035"/>
    </ligand>
</feature>
<comment type="cofactor">
    <cofactor evidence="1 24">
        <name>Mn(2+)</name>
        <dbReference type="ChEBI" id="CHEBI:29035"/>
    </cofactor>
</comment>
<feature type="transmembrane region" description="Helical" evidence="27">
    <location>
        <begin position="37"/>
        <end position="57"/>
    </location>
</feature>
<keyword evidence="7" id="KW-0328">Glycosyltransferase</keyword>
<evidence type="ECO:0000256" key="17">
    <source>
        <dbReference type="ARBA" id="ARBA00023211"/>
    </source>
</evidence>
<dbReference type="GO" id="GO:0000139">
    <property type="term" value="C:Golgi membrane"/>
    <property type="evidence" value="ECO:0007669"/>
    <property type="project" value="UniProtKB-SubCell"/>
</dbReference>
<dbReference type="GO" id="GO:0005795">
    <property type="term" value="C:Golgi stack"/>
    <property type="evidence" value="ECO:0007669"/>
    <property type="project" value="InterPro"/>
</dbReference>
<evidence type="ECO:0000256" key="27">
    <source>
        <dbReference type="SAM" id="Phobius"/>
    </source>
</evidence>
<feature type="disulfide bond" evidence="25">
    <location>
        <begin position="264"/>
        <end position="278"/>
    </location>
</feature>
<feature type="binding site" evidence="23">
    <location>
        <begin position="297"/>
        <end position="301"/>
    </location>
    <ligand>
        <name>substrate</name>
    </ligand>
</feature>
<name>A0AAV5VVX5_9BILA</name>
<dbReference type="Proteomes" id="UP001432322">
    <property type="component" value="Unassembled WGS sequence"/>
</dbReference>
<dbReference type="Gene3D" id="3.90.550.10">
    <property type="entry name" value="Spore Coat Polysaccharide Biosynthesis Protein SpsA, Chain A"/>
    <property type="match status" value="1"/>
</dbReference>
<evidence type="ECO:0000256" key="3">
    <source>
        <dbReference type="ARBA" id="ARBA00004922"/>
    </source>
</evidence>